<dbReference type="Proteomes" id="UP000295703">
    <property type="component" value="Unassembled WGS sequence"/>
</dbReference>
<feature type="transmembrane region" description="Helical" evidence="7">
    <location>
        <begin position="412"/>
        <end position="438"/>
    </location>
</feature>
<accession>A0A4V3HSS6</accession>
<dbReference type="PIRSF" id="PIRSF006060">
    <property type="entry name" value="AA_transporter"/>
    <property type="match status" value="1"/>
</dbReference>
<evidence type="ECO:0000256" key="7">
    <source>
        <dbReference type="SAM" id="Phobius"/>
    </source>
</evidence>
<feature type="transmembrane region" description="Helical" evidence="7">
    <location>
        <begin position="556"/>
        <end position="578"/>
    </location>
</feature>
<dbReference type="GO" id="GO:0016020">
    <property type="term" value="C:membrane"/>
    <property type="evidence" value="ECO:0007669"/>
    <property type="project" value="UniProtKB-SubCell"/>
</dbReference>
<dbReference type="Pfam" id="PF13520">
    <property type="entry name" value="AA_permease_2"/>
    <property type="match status" value="1"/>
</dbReference>
<dbReference type="GO" id="GO:0006865">
    <property type="term" value="P:amino acid transport"/>
    <property type="evidence" value="ECO:0007669"/>
    <property type="project" value="InterPro"/>
</dbReference>
<dbReference type="InterPro" id="IPR004840">
    <property type="entry name" value="Amino_acid_permease_CS"/>
</dbReference>
<evidence type="ECO:0000256" key="1">
    <source>
        <dbReference type="ARBA" id="ARBA00004141"/>
    </source>
</evidence>
<feature type="transmembrane region" description="Helical" evidence="7">
    <location>
        <begin position="278"/>
        <end position="297"/>
    </location>
</feature>
<feature type="region of interest" description="Disordered" evidence="6">
    <location>
        <begin position="1"/>
        <end position="42"/>
    </location>
</feature>
<gene>
    <name evidence="8" type="ORF">CTRI78_v011226</name>
</gene>
<comment type="subcellular location">
    <subcellularLocation>
        <location evidence="1">Membrane</location>
        <topology evidence="1">Multi-pass membrane protein</topology>
    </subcellularLocation>
</comment>
<feature type="transmembrane region" description="Helical" evidence="7">
    <location>
        <begin position="63"/>
        <end position="87"/>
    </location>
</feature>
<feature type="transmembrane region" description="Helical" evidence="7">
    <location>
        <begin position="321"/>
        <end position="345"/>
    </location>
</feature>
<feature type="transmembrane region" description="Helical" evidence="7">
    <location>
        <begin position="93"/>
        <end position="111"/>
    </location>
</feature>
<feature type="transmembrane region" description="Helical" evidence="7">
    <location>
        <begin position="459"/>
        <end position="481"/>
    </location>
</feature>
<feature type="transmembrane region" description="Helical" evidence="7">
    <location>
        <begin position="247"/>
        <end position="266"/>
    </location>
</feature>
<feature type="transmembrane region" description="Helical" evidence="7">
    <location>
        <begin position="522"/>
        <end position="544"/>
    </location>
</feature>
<keyword evidence="4 7" id="KW-1133">Transmembrane helix</keyword>
<protein>
    <submittedName>
        <fullName evidence="8">Putative amino-acid permease</fullName>
    </submittedName>
</protein>
<evidence type="ECO:0000256" key="4">
    <source>
        <dbReference type="ARBA" id="ARBA00022989"/>
    </source>
</evidence>
<evidence type="ECO:0000256" key="5">
    <source>
        <dbReference type="ARBA" id="ARBA00023136"/>
    </source>
</evidence>
<dbReference type="Gene3D" id="1.20.1740.10">
    <property type="entry name" value="Amino acid/polyamine transporter I"/>
    <property type="match status" value="1"/>
</dbReference>
<keyword evidence="5 7" id="KW-0472">Membrane</keyword>
<feature type="transmembrane region" description="Helical" evidence="7">
    <location>
        <begin position="357"/>
        <end position="380"/>
    </location>
</feature>
<dbReference type="PROSITE" id="PS00218">
    <property type="entry name" value="AMINO_ACID_PERMEASE_1"/>
    <property type="match status" value="1"/>
</dbReference>
<dbReference type="STRING" id="5466.A0A4V3HSS6"/>
<dbReference type="PANTHER" id="PTHR45649">
    <property type="entry name" value="AMINO-ACID PERMEASE BAT1"/>
    <property type="match status" value="1"/>
</dbReference>
<comment type="caution">
    <text evidence="8">The sequence shown here is derived from an EMBL/GenBank/DDBJ whole genome shotgun (WGS) entry which is preliminary data.</text>
</comment>
<organism evidence="8 9">
    <name type="scientific">Colletotrichum trifolii</name>
    <dbReference type="NCBI Taxonomy" id="5466"/>
    <lineage>
        <taxon>Eukaryota</taxon>
        <taxon>Fungi</taxon>
        <taxon>Dikarya</taxon>
        <taxon>Ascomycota</taxon>
        <taxon>Pezizomycotina</taxon>
        <taxon>Sordariomycetes</taxon>
        <taxon>Hypocreomycetidae</taxon>
        <taxon>Glomerellales</taxon>
        <taxon>Glomerellaceae</taxon>
        <taxon>Colletotrichum</taxon>
        <taxon>Colletotrichum orbiculare species complex</taxon>
    </lineage>
</organism>
<sequence>MAHFVSQDPGAREHDLGFNPKDAKDGYTTHGRPSRSDDGSADNVLEQLGYKPELERNRSTLQVAFMSFVLASIPYGLATTMIYPLAGGGPVDIIWGWLGVSLIIICVAASLGEITSVYPTAGGTYVKHVHVDIFSPRLSFFLGRRSVAPAENPRAVPGRSISISSSPLPSQPTNVELTVSPGVYYQAFMLAPPEWRRVASWICGWLYVVGNITITLAVNFGTALFFVACINVFESEPGVGVLAGEPYQVFLIFLGLTLLCNAVSSLGNRWLPLLDTAAIFWTFAGVFAIVISVLVVAKNGRHDAKYVFTHFEANSGWPKGWSFMVGLLHAGYATSSTGMVISMCEEVKKPSTQVPKALVFTVILNTLAGLLFLIPLVFVLPDIPYLVGLVSGQPVPAIIKDAIGSSGGAFGLLFPLMVLAVLCGIGCTTAASRCTWAFARDGAIPGSRWWKQVNRKLDVPLNAMMLSMAVQIILGVIYFGSSAAFNAFSGVGVISLTASYACPIAISLFSGRKQLEGASFHLGKFGVAANVVALAWSVLAMPLFCMPTFVPVTPTTINYAPAVFVAACLISGIWYIAWGRKNYAGPPSEEIQH</sequence>
<dbReference type="EMBL" id="RYZW01000249">
    <property type="protein sequence ID" value="TDZ36859.1"/>
    <property type="molecule type" value="Genomic_DNA"/>
</dbReference>
<reference evidence="8 9" key="1">
    <citation type="submission" date="2018-12" db="EMBL/GenBank/DDBJ databases">
        <title>Genome sequence and assembly of Colletotrichum trifolii.</title>
        <authorList>
            <person name="Gan P."/>
            <person name="Shirasu K."/>
        </authorList>
    </citation>
    <scope>NUCLEOTIDE SEQUENCE [LARGE SCALE GENOMIC DNA]</scope>
    <source>
        <strain evidence="8 9">543-2</strain>
    </source>
</reference>
<proteinExistence type="predicted"/>
<keyword evidence="2" id="KW-0813">Transport</keyword>
<keyword evidence="9" id="KW-1185">Reference proteome</keyword>
<evidence type="ECO:0000256" key="2">
    <source>
        <dbReference type="ARBA" id="ARBA00022448"/>
    </source>
</evidence>
<evidence type="ECO:0000313" key="8">
    <source>
        <dbReference type="EMBL" id="TDZ36859.1"/>
    </source>
</evidence>
<evidence type="ECO:0000256" key="3">
    <source>
        <dbReference type="ARBA" id="ARBA00022692"/>
    </source>
</evidence>
<feature type="transmembrane region" description="Helical" evidence="7">
    <location>
        <begin position="487"/>
        <end position="510"/>
    </location>
</feature>
<dbReference type="GO" id="GO:0022857">
    <property type="term" value="F:transmembrane transporter activity"/>
    <property type="evidence" value="ECO:0007669"/>
    <property type="project" value="InterPro"/>
</dbReference>
<dbReference type="PANTHER" id="PTHR45649:SF23">
    <property type="entry name" value="TRANSPORTER, PUTATIVE (EUROFUNG)-RELATED"/>
    <property type="match status" value="1"/>
</dbReference>
<dbReference type="AlphaFoldDB" id="A0A4V3HSS6"/>
<feature type="transmembrane region" description="Helical" evidence="7">
    <location>
        <begin position="205"/>
        <end position="227"/>
    </location>
</feature>
<evidence type="ECO:0000256" key="6">
    <source>
        <dbReference type="SAM" id="MobiDB-lite"/>
    </source>
</evidence>
<feature type="compositionally biased region" description="Basic and acidic residues" evidence="6">
    <location>
        <begin position="10"/>
        <end position="27"/>
    </location>
</feature>
<dbReference type="InterPro" id="IPR002293">
    <property type="entry name" value="AA/rel_permease1"/>
</dbReference>
<keyword evidence="3 7" id="KW-0812">Transmembrane</keyword>
<name>A0A4V3HSS6_COLTR</name>
<evidence type="ECO:0000313" key="9">
    <source>
        <dbReference type="Proteomes" id="UP000295703"/>
    </source>
</evidence>